<dbReference type="Pfam" id="PF20466">
    <property type="entry name" value="MmeI_TRD"/>
    <property type="match status" value="1"/>
</dbReference>
<dbReference type="GO" id="GO:0032259">
    <property type="term" value="P:methylation"/>
    <property type="evidence" value="ECO:0007669"/>
    <property type="project" value="UniProtKB-KW"/>
</dbReference>
<dbReference type="GO" id="GO:0009007">
    <property type="term" value="F:site-specific DNA-methyltransferase (adenine-specific) activity"/>
    <property type="evidence" value="ECO:0007669"/>
    <property type="project" value="UniProtKB-EC"/>
</dbReference>
<dbReference type="InterPro" id="IPR046820">
    <property type="entry name" value="MmeI_TRD"/>
</dbReference>
<evidence type="ECO:0000256" key="3">
    <source>
        <dbReference type="ARBA" id="ARBA00022679"/>
    </source>
</evidence>
<keyword evidence="2 10" id="KW-0489">Methyltransferase</keyword>
<dbReference type="InterPro" id="IPR046819">
    <property type="entry name" value="MmeI_hel"/>
</dbReference>
<accession>A0A450Y5K3</accession>
<dbReference type="EMBL" id="CAADFU010000006">
    <property type="protein sequence ID" value="VFK40440.1"/>
    <property type="molecule type" value="Genomic_DNA"/>
</dbReference>
<comment type="catalytic activity">
    <reaction evidence="4">
        <text>a 2'-deoxyadenosine in DNA + S-adenosyl-L-methionine = an N(6)-methyl-2'-deoxyadenosine in DNA + S-adenosyl-L-homocysteine + H(+)</text>
        <dbReference type="Rhea" id="RHEA:15197"/>
        <dbReference type="Rhea" id="RHEA-COMP:12418"/>
        <dbReference type="Rhea" id="RHEA-COMP:12419"/>
        <dbReference type="ChEBI" id="CHEBI:15378"/>
        <dbReference type="ChEBI" id="CHEBI:57856"/>
        <dbReference type="ChEBI" id="CHEBI:59789"/>
        <dbReference type="ChEBI" id="CHEBI:90615"/>
        <dbReference type="ChEBI" id="CHEBI:90616"/>
        <dbReference type="EC" id="2.1.1.72"/>
    </reaction>
</comment>
<evidence type="ECO:0000259" key="7">
    <source>
        <dbReference type="Pfam" id="PF20465"/>
    </source>
</evidence>
<keyword evidence="3 10" id="KW-0808">Transferase</keyword>
<dbReference type="InterPro" id="IPR046816">
    <property type="entry name" value="MmeI_Mtase"/>
</dbReference>
<evidence type="ECO:0000256" key="4">
    <source>
        <dbReference type="ARBA" id="ARBA00047942"/>
    </source>
</evidence>
<dbReference type="EMBL" id="CAADFR010000005">
    <property type="protein sequence ID" value="VFK36798.1"/>
    <property type="molecule type" value="Genomic_DNA"/>
</dbReference>
<evidence type="ECO:0000256" key="1">
    <source>
        <dbReference type="ARBA" id="ARBA00011900"/>
    </source>
</evidence>
<evidence type="ECO:0000313" key="11">
    <source>
        <dbReference type="EMBL" id="VFK40440.1"/>
    </source>
</evidence>
<dbReference type="Pfam" id="PF20464">
    <property type="entry name" value="MmeI_N"/>
    <property type="match status" value="1"/>
</dbReference>
<dbReference type="Pfam" id="PF20473">
    <property type="entry name" value="MmeI_Mtase"/>
    <property type="match status" value="1"/>
</dbReference>
<feature type="domain" description="MmeI-like DNA-methyltransferase" evidence="9">
    <location>
        <begin position="281"/>
        <end position="568"/>
    </location>
</feature>
<dbReference type="InterPro" id="IPR029063">
    <property type="entry name" value="SAM-dependent_MTases_sf"/>
</dbReference>
<feature type="domain" description="MmeI-like target recognition" evidence="8">
    <location>
        <begin position="637"/>
        <end position="819"/>
    </location>
</feature>
<proteinExistence type="predicted"/>
<gene>
    <name evidence="11" type="ORF">BECKSD772E_GA0070983_100648</name>
    <name evidence="10" type="ORF">BECKSD772F_GA0070984_100548</name>
</gene>
<protein>
    <recommendedName>
        <fullName evidence="1">site-specific DNA-methyltransferase (adenine-specific)</fullName>
        <ecNumber evidence="1">2.1.1.72</ecNumber>
    </recommendedName>
</protein>
<reference evidence="10" key="1">
    <citation type="submission" date="2019-02" db="EMBL/GenBank/DDBJ databases">
        <authorList>
            <person name="Gruber-Vodicka R. H."/>
            <person name="Seah K. B. B."/>
        </authorList>
    </citation>
    <scope>NUCLEOTIDE SEQUENCE</scope>
    <source>
        <strain evidence="11">BECK_S1320</strain>
        <strain evidence="10">BECK_S1321</strain>
    </source>
</reference>
<evidence type="ECO:0000259" key="8">
    <source>
        <dbReference type="Pfam" id="PF20466"/>
    </source>
</evidence>
<evidence type="ECO:0000259" key="9">
    <source>
        <dbReference type="Pfam" id="PF20473"/>
    </source>
</evidence>
<dbReference type="InterPro" id="IPR046817">
    <property type="entry name" value="MmeI_N"/>
</dbReference>
<evidence type="ECO:0000259" key="6">
    <source>
        <dbReference type="Pfam" id="PF20464"/>
    </source>
</evidence>
<dbReference type="GO" id="GO:0003676">
    <property type="term" value="F:nucleic acid binding"/>
    <property type="evidence" value="ECO:0007669"/>
    <property type="project" value="InterPro"/>
</dbReference>
<dbReference type="Pfam" id="PF20465">
    <property type="entry name" value="MmeI_hel"/>
    <property type="match status" value="1"/>
</dbReference>
<dbReference type="EC" id="2.1.1.72" evidence="1"/>
<dbReference type="PANTHER" id="PTHR33841:SF1">
    <property type="entry name" value="DNA METHYLTRANSFERASE A"/>
    <property type="match status" value="1"/>
</dbReference>
<sequence>MLRAHGQAVAYARALPTTEGRPPFIITLDVGVALEVYSEFTQSGGAYIPYPDPRAHRIKLADLQNDAIRQRLRAIWRDPLSLDPTRISAKVTRDIATRLAALARDLEQSGERSKQAGPARVAAFLMRCIFTMFAEDVGLIDNRAFTELLESFQDPAQFAPLVEELWQKMNTGGFSTAIRKKLLRFNGGLFADPSALTLDRNQINLLIDAARADWRSVEPAIFSTLLERALDPAERHKLGAHYTPRAYVERLVLPAVIEPLRAEWENAKTAAALLDQQGKHKKAVAAIRDFHIRLCGLRILDPACGSGNFLYVTLEHLKRLEGEVLDVLEQLGEAQTLLEMQGVTVDPHQFLGIETNPRAAAIAEAVIWIGYLQWHFRAKGDIHPPEPVLREFKNIENRDAILAWARVETQRDKDGAPVTRWDGRTFKIHPVTGEQVPDEAARVTVERYIGPRKAQWPEADFVVGNPPFIGTARMRAALGDGYAEALRQTYPEVPESADLVMYWWHRAAGLARAGRLRRFGLITTNSLRQTFNRRVLQHHMDQKKPISLRYAVPDHPWVDAADGAQVRIAMTVAEVGELPGILETVITEEDAGGEGREVEIQRRMGKLFADLKVGVDVAGCGSLKACMEISNPGVKLHGSGFIVTRQEAESLGLGRIPGLERHIREYRNGRDLTQSTRDVLVIDLFGLDADAVRDRFPEVYQWVLERVKPERDQNKRETRRRNWWLFGETNPKLRNQLANLPRYIATVETSKHRFFTFLEQTILPDNKLINIALEDAFSLGVLSSRLHIAWSLAAGSRLGVGNDPVYVKTRCFETFPFPDPLDDQKARIGDLAQRIDHYRKRQQAQHPGLTLTGIYNVLEKLRRIDHPRRAASENSHAAVTDNGKATATTEEAVANSRLADATREETVARSSMAITITEEADANSEAAVANRENVIANSRLAVAGSGMAVATTEEASANSGVAMVDSGGPVATGEGKSPPIDRQWPSALGSATSHGDAMATGEPLTPKERTIHEEGLVSVLRTLHDELDRAVFDAYGWGDLAEKLVGRPGATTPWPEKPGDQTQAEEELLQRLLDLNHQRAAEEQKGIIRWLRPEYQNPQGVVADTTTQTEAALDIPAAAAETDTATARTPWPKALPEQVKALRAALDRHPGPATPQQLARTFKNAQTKRVAEILDTLVAMGQAREEGGRYAGA</sequence>
<dbReference type="AlphaFoldDB" id="A0A450Y5K3"/>
<organism evidence="10">
    <name type="scientific">Candidatus Kentrum sp. SD</name>
    <dbReference type="NCBI Taxonomy" id="2126332"/>
    <lineage>
        <taxon>Bacteria</taxon>
        <taxon>Pseudomonadati</taxon>
        <taxon>Pseudomonadota</taxon>
        <taxon>Gammaproteobacteria</taxon>
        <taxon>Candidatus Kentrum</taxon>
    </lineage>
</organism>
<dbReference type="PANTHER" id="PTHR33841">
    <property type="entry name" value="DNA METHYLTRANSFERASE YEEA-RELATED"/>
    <property type="match status" value="1"/>
</dbReference>
<feature type="domain" description="MmeI-like N-terminal" evidence="6">
    <location>
        <begin position="3"/>
        <end position="108"/>
    </location>
</feature>
<feature type="compositionally biased region" description="Polar residues" evidence="5">
    <location>
        <begin position="872"/>
        <end position="888"/>
    </location>
</feature>
<dbReference type="InterPro" id="IPR050953">
    <property type="entry name" value="N4_N6_ade-DNA_methylase"/>
</dbReference>
<evidence type="ECO:0000313" key="10">
    <source>
        <dbReference type="EMBL" id="VFK36798.1"/>
    </source>
</evidence>
<feature type="region of interest" description="Disordered" evidence="5">
    <location>
        <begin position="868"/>
        <end position="888"/>
    </location>
</feature>
<dbReference type="PROSITE" id="PS00092">
    <property type="entry name" value="N6_MTASE"/>
    <property type="match status" value="1"/>
</dbReference>
<evidence type="ECO:0000256" key="5">
    <source>
        <dbReference type="SAM" id="MobiDB-lite"/>
    </source>
</evidence>
<dbReference type="PRINTS" id="PR00507">
    <property type="entry name" value="N12N6MTFRASE"/>
</dbReference>
<evidence type="ECO:0000256" key="2">
    <source>
        <dbReference type="ARBA" id="ARBA00022603"/>
    </source>
</evidence>
<dbReference type="InterPro" id="IPR002052">
    <property type="entry name" value="DNA_methylase_N6_adenine_CS"/>
</dbReference>
<name>A0A450Y5K3_9GAMM</name>
<dbReference type="SUPFAM" id="SSF53335">
    <property type="entry name" value="S-adenosyl-L-methionine-dependent methyltransferases"/>
    <property type="match status" value="1"/>
</dbReference>
<feature type="domain" description="MmeI-like helicase spacer" evidence="7">
    <location>
        <begin position="120"/>
        <end position="190"/>
    </location>
</feature>
<dbReference type="Gene3D" id="3.40.50.150">
    <property type="entry name" value="Vaccinia Virus protein VP39"/>
    <property type="match status" value="1"/>
</dbReference>